<name>A0A1W0A3I5_9STRA</name>
<proteinExistence type="predicted"/>
<evidence type="ECO:0000313" key="2">
    <source>
        <dbReference type="Proteomes" id="UP000243217"/>
    </source>
</evidence>
<gene>
    <name evidence="1" type="ORF">THRCLA_20792</name>
</gene>
<dbReference type="EMBL" id="JNBS01000549">
    <property type="protein sequence ID" value="OQS04798.1"/>
    <property type="molecule type" value="Genomic_DNA"/>
</dbReference>
<sequence length="106" mass="12333">MIRCYLQDIMNEHVDILLPWISAAIWALRLLTLQQLIDIFLKRNKSSEARFKENKAKLVAFFKVHDPVRISEASALLNEYLGNESLLFVKLKSIYTKPSRVVLKSE</sequence>
<dbReference type="Proteomes" id="UP000243217">
    <property type="component" value="Unassembled WGS sequence"/>
</dbReference>
<accession>A0A1W0A3I5</accession>
<protein>
    <submittedName>
        <fullName evidence="1">Uncharacterized protein</fullName>
    </submittedName>
</protein>
<organism evidence="1 2">
    <name type="scientific">Thraustotheca clavata</name>
    <dbReference type="NCBI Taxonomy" id="74557"/>
    <lineage>
        <taxon>Eukaryota</taxon>
        <taxon>Sar</taxon>
        <taxon>Stramenopiles</taxon>
        <taxon>Oomycota</taxon>
        <taxon>Saprolegniomycetes</taxon>
        <taxon>Saprolegniales</taxon>
        <taxon>Achlyaceae</taxon>
        <taxon>Thraustotheca</taxon>
    </lineage>
</organism>
<comment type="caution">
    <text evidence="1">The sequence shown here is derived from an EMBL/GenBank/DDBJ whole genome shotgun (WGS) entry which is preliminary data.</text>
</comment>
<dbReference type="AlphaFoldDB" id="A0A1W0A3I5"/>
<evidence type="ECO:0000313" key="1">
    <source>
        <dbReference type="EMBL" id="OQS04798.1"/>
    </source>
</evidence>
<dbReference type="OrthoDB" id="64079at2759"/>
<reference evidence="1 2" key="1">
    <citation type="journal article" date="2014" name="Genome Biol. Evol.">
        <title>The secreted proteins of Achlya hypogyna and Thraustotheca clavata identify the ancestral oomycete secretome and reveal gene acquisitions by horizontal gene transfer.</title>
        <authorList>
            <person name="Misner I."/>
            <person name="Blouin N."/>
            <person name="Leonard G."/>
            <person name="Richards T.A."/>
            <person name="Lane C.E."/>
        </authorList>
    </citation>
    <scope>NUCLEOTIDE SEQUENCE [LARGE SCALE GENOMIC DNA]</scope>
    <source>
        <strain evidence="1 2">ATCC 34112</strain>
    </source>
</reference>
<keyword evidence="2" id="KW-1185">Reference proteome</keyword>